<proteinExistence type="inferred from homology"/>
<dbReference type="Gene3D" id="2.60.40.10">
    <property type="entry name" value="Immunoglobulins"/>
    <property type="match status" value="1"/>
</dbReference>
<protein>
    <submittedName>
        <fullName evidence="15">KDEL motif-containing protein 1 isoform X1</fullName>
    </submittedName>
</protein>
<evidence type="ECO:0000313" key="14">
    <source>
        <dbReference type="Proteomes" id="UP000192223"/>
    </source>
</evidence>
<dbReference type="InterPro" id="IPR017868">
    <property type="entry name" value="Filamin/ABP280_repeat-like"/>
</dbReference>
<dbReference type="Proteomes" id="UP000192223">
    <property type="component" value="Unplaced"/>
</dbReference>
<comment type="similarity">
    <text evidence="2">Belongs to the KDELC family.</text>
</comment>
<evidence type="ECO:0000256" key="1">
    <source>
        <dbReference type="ARBA" id="ARBA00004319"/>
    </source>
</evidence>
<dbReference type="InterPro" id="IPR013783">
    <property type="entry name" value="Ig-like_fold"/>
</dbReference>
<dbReference type="PROSITE" id="PS50194">
    <property type="entry name" value="FILAMIN_REPEAT"/>
    <property type="match status" value="1"/>
</dbReference>
<keyword evidence="6" id="KW-0325">Glycoprotein</keyword>
<keyword evidence="14" id="KW-1185">Reference proteome</keyword>
<dbReference type="SMART" id="SM00672">
    <property type="entry name" value="CAP10"/>
    <property type="match status" value="1"/>
</dbReference>
<evidence type="ECO:0000256" key="8">
    <source>
        <dbReference type="ARBA" id="ARBA00045690"/>
    </source>
</evidence>
<dbReference type="InParanoid" id="A0A1W4W412"/>
<feature type="chain" id="PRO_5010742017" evidence="12">
    <location>
        <begin position="24"/>
        <end position="492"/>
    </location>
</feature>
<dbReference type="GO" id="GO:0046527">
    <property type="term" value="F:glucosyltransferase activity"/>
    <property type="evidence" value="ECO:0007669"/>
    <property type="project" value="TreeGrafter"/>
</dbReference>
<dbReference type="OrthoDB" id="541052at2759"/>
<keyword evidence="3" id="KW-0808">Transferase</keyword>
<comment type="function">
    <text evidence="8">Protein O-glucosyltransferase. Catalyzes the reaction that attaches glucose through an O-glycosidic linkage to a conserved serine residue found in the consensus sequence C-X-S-X-[PA]-C in epidermal growth factor-like repeats. Regulates Notch signaling by glucosylating Notch in the ER, glucosylation is required for the correct folding and cleavage of Notch.</text>
</comment>
<evidence type="ECO:0000313" key="15">
    <source>
        <dbReference type="RefSeq" id="XP_018318879.1"/>
    </source>
</evidence>
<evidence type="ECO:0000256" key="5">
    <source>
        <dbReference type="ARBA" id="ARBA00022824"/>
    </source>
</evidence>
<evidence type="ECO:0000256" key="3">
    <source>
        <dbReference type="ARBA" id="ARBA00022676"/>
    </source>
</evidence>
<evidence type="ECO:0000256" key="7">
    <source>
        <dbReference type="ARBA" id="ARBA00043952"/>
    </source>
</evidence>
<name>A0A1W4W412_AGRPL</name>
<dbReference type="KEGG" id="apln:108732520"/>
<dbReference type="PANTHER" id="PTHR12203">
    <property type="entry name" value="KDEL LYS-ASP-GLU-LEU CONTAINING - RELATED"/>
    <property type="match status" value="1"/>
</dbReference>
<evidence type="ECO:0000256" key="10">
    <source>
        <dbReference type="ARBA" id="ARBA00049246"/>
    </source>
</evidence>
<dbReference type="STRING" id="224129.A0A1W4W412"/>
<dbReference type="InterPro" id="IPR051091">
    <property type="entry name" value="O-Glucosyltr/Glycosyltrsf_90"/>
</dbReference>
<dbReference type="InterPro" id="IPR014756">
    <property type="entry name" value="Ig_E-set"/>
</dbReference>
<evidence type="ECO:0000256" key="6">
    <source>
        <dbReference type="ARBA" id="ARBA00023180"/>
    </source>
</evidence>
<comment type="pathway">
    <text evidence="7">Protein modification.</text>
</comment>
<dbReference type="Pfam" id="PF05686">
    <property type="entry name" value="Glyco_transf_90"/>
    <property type="match status" value="1"/>
</dbReference>
<evidence type="ECO:0000256" key="12">
    <source>
        <dbReference type="SAM" id="SignalP"/>
    </source>
</evidence>
<comment type="catalytic activity">
    <reaction evidence="9">
        <text>L-seryl-[EGF-like domain protein] + UDP-alpha-D-xylose = 3-O-(beta-D-xylosyl)-L-seryl-[EGF-like domain protein] + UDP + H(+)</text>
        <dbReference type="Rhea" id="RHEA:62016"/>
        <dbReference type="Rhea" id="RHEA-COMP:16010"/>
        <dbReference type="Rhea" id="RHEA-COMP:16011"/>
        <dbReference type="ChEBI" id="CHEBI:15378"/>
        <dbReference type="ChEBI" id="CHEBI:29999"/>
        <dbReference type="ChEBI" id="CHEBI:57632"/>
        <dbReference type="ChEBI" id="CHEBI:58223"/>
        <dbReference type="ChEBI" id="CHEBI:132085"/>
    </reaction>
</comment>
<sequence>MKLNIYCLIMKIIIFNCIVYVDASEYKIWGPGLKPEIVMPARYFFIESIPNCDTNLLELIDLDIKIEGSKIDSNKPCRIWTNILNRNDGSYIVRYKLYEPCINVKIDIKVRGENIKGFPLTFKYIMFSEDCNCNIHNVSSFINNWECGETQTQIKEDLHLFKGIDFGKIRKRIVSTYDNPGAVSLCNYVIKNNLIYRKCYGQHVGFKMFMDNILLSLTRKVLLPDFEMFVNLGDWPLVKDTNEIFPIFSWCGSKDSFDIVMPTYDITESTLESMGRVMLDMLSVQGNVRDKWENRHPKIFWRGRDSSRERLKLIEISRQYPDLFNVSLTNFFFFRNEMEKYGPTSKHVSFYDFFDYKYQINLDGTVAAYRFPYLLAGGSLVFKQDSKYYEFFYNNLKSNMHYIPIKQDLSDLIEKIKWAVENDEEAKTIGMHGRDFANDNLLPKNIFCYHVQLFNEYSKKVTSTVEIVEGMEMVKSSRREKCNCNYNMKDEL</sequence>
<keyword evidence="4 12" id="KW-0732">Signal</keyword>
<dbReference type="Pfam" id="PF00630">
    <property type="entry name" value="Filamin"/>
    <property type="match status" value="1"/>
</dbReference>
<reference evidence="15" key="1">
    <citation type="submission" date="2025-08" db="UniProtKB">
        <authorList>
            <consortium name="RefSeq"/>
        </authorList>
    </citation>
    <scope>IDENTIFICATION</scope>
    <source>
        <tissue evidence="15">Entire body</tissue>
    </source>
</reference>
<feature type="repeat" description="Filamin" evidence="11">
    <location>
        <begin position="18"/>
        <end position="124"/>
    </location>
</feature>
<evidence type="ECO:0000259" key="13">
    <source>
        <dbReference type="SMART" id="SM00672"/>
    </source>
</evidence>
<keyword evidence="5" id="KW-0256">Endoplasmic reticulum</keyword>
<feature type="domain" description="Glycosyl transferase CAP10" evidence="13">
    <location>
        <begin position="222"/>
        <end position="464"/>
    </location>
</feature>
<evidence type="ECO:0000256" key="11">
    <source>
        <dbReference type="PROSITE-ProRule" id="PRU00087"/>
    </source>
</evidence>
<dbReference type="SUPFAM" id="SSF81296">
    <property type="entry name" value="E set domains"/>
    <property type="match status" value="1"/>
</dbReference>
<keyword evidence="3" id="KW-0328">Glycosyltransferase</keyword>
<dbReference type="RefSeq" id="XP_018318879.1">
    <property type="nucleotide sequence ID" value="XM_018463377.1"/>
</dbReference>
<dbReference type="GO" id="GO:0005788">
    <property type="term" value="C:endoplasmic reticulum lumen"/>
    <property type="evidence" value="ECO:0007669"/>
    <property type="project" value="UniProtKB-SubCell"/>
</dbReference>
<dbReference type="InterPro" id="IPR006598">
    <property type="entry name" value="CAP10"/>
</dbReference>
<evidence type="ECO:0000256" key="4">
    <source>
        <dbReference type="ARBA" id="ARBA00022729"/>
    </source>
</evidence>
<evidence type="ECO:0000256" key="2">
    <source>
        <dbReference type="ARBA" id="ARBA00006063"/>
    </source>
</evidence>
<dbReference type="PANTHER" id="PTHR12203:SF122">
    <property type="entry name" value="GLYCOSYL TRANSFERASE CAP10 DOMAIN-CONTAINING PROTEIN"/>
    <property type="match status" value="1"/>
</dbReference>
<organism evidence="14 15">
    <name type="scientific">Agrilus planipennis</name>
    <name type="common">Emerald ash borer</name>
    <name type="synonym">Agrilus marcopoli</name>
    <dbReference type="NCBI Taxonomy" id="224129"/>
    <lineage>
        <taxon>Eukaryota</taxon>
        <taxon>Metazoa</taxon>
        <taxon>Ecdysozoa</taxon>
        <taxon>Arthropoda</taxon>
        <taxon>Hexapoda</taxon>
        <taxon>Insecta</taxon>
        <taxon>Pterygota</taxon>
        <taxon>Neoptera</taxon>
        <taxon>Endopterygota</taxon>
        <taxon>Coleoptera</taxon>
        <taxon>Polyphaga</taxon>
        <taxon>Elateriformia</taxon>
        <taxon>Buprestoidea</taxon>
        <taxon>Buprestidae</taxon>
        <taxon>Agrilinae</taxon>
        <taxon>Agrilus</taxon>
    </lineage>
</organism>
<dbReference type="GeneID" id="108732520"/>
<gene>
    <name evidence="15" type="primary">LOC108732520</name>
</gene>
<dbReference type="AlphaFoldDB" id="A0A1W4W412"/>
<accession>A0A1W4W412</accession>
<comment type="catalytic activity">
    <reaction evidence="10">
        <text>L-seryl-[EGF-like domain protein] + UDP-alpha-D-glucose = 3-O-(beta-D-glucosyl)-L-seryl-[EGF-like domain protein] + UDP + H(+)</text>
        <dbReference type="Rhea" id="RHEA:58116"/>
        <dbReference type="Rhea" id="RHEA-COMP:14610"/>
        <dbReference type="Rhea" id="RHEA-COMP:16010"/>
        <dbReference type="ChEBI" id="CHEBI:15378"/>
        <dbReference type="ChEBI" id="CHEBI:29999"/>
        <dbReference type="ChEBI" id="CHEBI:58223"/>
        <dbReference type="ChEBI" id="CHEBI:58885"/>
        <dbReference type="ChEBI" id="CHEBI:140576"/>
    </reaction>
</comment>
<feature type="signal peptide" evidence="12">
    <location>
        <begin position="1"/>
        <end position="23"/>
    </location>
</feature>
<comment type="subcellular location">
    <subcellularLocation>
        <location evidence="1">Endoplasmic reticulum lumen</location>
    </subcellularLocation>
</comment>
<evidence type="ECO:0000256" key="9">
    <source>
        <dbReference type="ARBA" id="ARBA00047553"/>
    </source>
</evidence>